<evidence type="ECO:0000256" key="8">
    <source>
        <dbReference type="RuleBase" id="RU363075"/>
    </source>
</evidence>
<feature type="transmembrane region" description="Helical" evidence="8">
    <location>
        <begin position="367"/>
        <end position="391"/>
    </location>
</feature>
<feature type="transmembrane region" description="Helical" evidence="8">
    <location>
        <begin position="168"/>
        <end position="187"/>
    </location>
</feature>
<reference evidence="11" key="1">
    <citation type="submission" date="2015-09" db="EMBL/GenBank/DDBJ databases">
        <authorList>
            <consortium name="Pathogen Informatics"/>
        </authorList>
    </citation>
    <scope>NUCLEOTIDE SEQUENCE [LARGE SCALE GENOMIC DNA]</scope>
    <source>
        <strain evidence="11">Lake Konstanz</strain>
    </source>
</reference>
<dbReference type="PANTHER" id="PTHR22760:SF4">
    <property type="entry name" value="GPI MANNOSYLTRANSFERASE 3"/>
    <property type="match status" value="1"/>
</dbReference>
<dbReference type="VEuPathDB" id="TriTrypDB:BSAL_09705"/>
<dbReference type="EC" id="2.4.1.-" evidence="8"/>
<evidence type="ECO:0000256" key="9">
    <source>
        <dbReference type="SAM" id="MobiDB-lite"/>
    </source>
</evidence>
<evidence type="ECO:0000256" key="4">
    <source>
        <dbReference type="ARBA" id="ARBA00022692"/>
    </source>
</evidence>
<dbReference type="OMA" id="HEWPDYL"/>
<dbReference type="AlphaFoldDB" id="A0A0S4J7A7"/>
<keyword evidence="4 8" id="KW-0812">Transmembrane</keyword>
<feature type="transmembrane region" description="Helical" evidence="8">
    <location>
        <begin position="307"/>
        <end position="328"/>
    </location>
</feature>
<evidence type="ECO:0000256" key="1">
    <source>
        <dbReference type="ARBA" id="ARBA00004477"/>
    </source>
</evidence>
<dbReference type="GO" id="GO:0006506">
    <property type="term" value="P:GPI anchor biosynthetic process"/>
    <property type="evidence" value="ECO:0007669"/>
    <property type="project" value="TreeGrafter"/>
</dbReference>
<dbReference type="Pfam" id="PF03901">
    <property type="entry name" value="Glyco_transf_22"/>
    <property type="match status" value="1"/>
</dbReference>
<feature type="transmembrane region" description="Helical" evidence="8">
    <location>
        <begin position="255"/>
        <end position="277"/>
    </location>
</feature>
<feature type="transmembrane region" description="Helical" evidence="8">
    <location>
        <begin position="199"/>
        <end position="217"/>
    </location>
</feature>
<protein>
    <recommendedName>
        <fullName evidence="8">Mannosyltransferase</fullName>
        <ecNumber evidence="8">2.4.1.-</ecNumber>
    </recommendedName>
</protein>
<dbReference type="EMBL" id="CYKH01001500">
    <property type="protein sequence ID" value="CUG87352.1"/>
    <property type="molecule type" value="Genomic_DNA"/>
</dbReference>
<evidence type="ECO:0000313" key="11">
    <source>
        <dbReference type="Proteomes" id="UP000051952"/>
    </source>
</evidence>
<keyword evidence="2 8" id="KW-0328">Glycosyltransferase</keyword>
<evidence type="ECO:0000313" key="10">
    <source>
        <dbReference type="EMBL" id="CUG87352.1"/>
    </source>
</evidence>
<comment type="subcellular location">
    <subcellularLocation>
        <location evidence="1 8">Endoplasmic reticulum membrane</location>
        <topology evidence="1 8">Multi-pass membrane protein</topology>
    </subcellularLocation>
</comment>
<evidence type="ECO:0000256" key="3">
    <source>
        <dbReference type="ARBA" id="ARBA00022679"/>
    </source>
</evidence>
<keyword evidence="7 8" id="KW-0472">Membrane</keyword>
<comment type="similarity">
    <text evidence="8">Belongs to the glycosyltransferase 22 family.</text>
</comment>
<keyword evidence="6 8" id="KW-1133">Transmembrane helix</keyword>
<evidence type="ECO:0000256" key="7">
    <source>
        <dbReference type="ARBA" id="ARBA00023136"/>
    </source>
</evidence>
<feature type="transmembrane region" description="Helical" evidence="8">
    <location>
        <begin position="340"/>
        <end position="361"/>
    </location>
</feature>
<accession>A0A0S4J7A7</accession>
<feature type="transmembrane region" description="Helical" evidence="8">
    <location>
        <begin position="403"/>
        <end position="424"/>
    </location>
</feature>
<sequence>MHQRKSKQGVEEESGSSCCSEGTHGAHHHHGSPSTPSFLSPKRILQVFLLRLIMSTVLQHCADVPDEWWQSTEVAYHNVFGVGHLPWEWSAELRSYIYPLPFDFAFRLLRLLGIDTALLMWLVPKMIASAAATAIDIQTYRLGAKLDKDLGLVPTKDKQPGDRGSEGLTVAKIAFIFSLAHWFTGYIGVRTQSNVLETLLLLTATMQTNFLTFLFFAGFGCALRMTCVVPLTPFALIHVFGSIRSRGIRGLAQRVVELAIMLCFWLAISMSVDFMFYGKWTLTPLNFFLFNVLKGHSAIFGTHPWHWYFSTAFPVVSLPFTLILPLLLSPSVWKRMATPARWRVGIMCFSIVFTMAVYSLVPHKELRFFYPVVPFMIIIAAFLYLHHPWLLQKQAGGPSQPRFWLFMFFVVTNVLTYLIISVGYRRGTLDVMAEVRSGAVLTNNDGTPKVIEHLDILTGCYATAGYSYVHGRVKNLRTMDCTPVVVNEATSETLPTERDVFGDYPVEFVRWVYDGVAPTDNTELSDLLRGQQRFPPSTRHGLHN</sequence>
<evidence type="ECO:0000256" key="6">
    <source>
        <dbReference type="ARBA" id="ARBA00022989"/>
    </source>
</evidence>
<organism evidence="10 11">
    <name type="scientific">Bodo saltans</name>
    <name type="common">Flagellated protozoan</name>
    <dbReference type="NCBI Taxonomy" id="75058"/>
    <lineage>
        <taxon>Eukaryota</taxon>
        <taxon>Discoba</taxon>
        <taxon>Euglenozoa</taxon>
        <taxon>Kinetoplastea</taxon>
        <taxon>Metakinetoplastina</taxon>
        <taxon>Eubodonida</taxon>
        <taxon>Bodonidae</taxon>
        <taxon>Bodo</taxon>
    </lineage>
</organism>
<feature type="region of interest" description="Disordered" evidence="9">
    <location>
        <begin position="1"/>
        <end position="37"/>
    </location>
</feature>
<feature type="transmembrane region" description="Helical" evidence="8">
    <location>
        <begin position="223"/>
        <end position="243"/>
    </location>
</feature>
<dbReference type="GO" id="GO:0000026">
    <property type="term" value="F:alpha-1,2-mannosyltransferase activity"/>
    <property type="evidence" value="ECO:0007669"/>
    <property type="project" value="TreeGrafter"/>
</dbReference>
<dbReference type="OrthoDB" id="416834at2759"/>
<keyword evidence="3 10" id="KW-0808">Transferase</keyword>
<proteinExistence type="inferred from homology"/>
<dbReference type="InterPro" id="IPR005599">
    <property type="entry name" value="GPI_mannosylTrfase"/>
</dbReference>
<keyword evidence="11" id="KW-1185">Reference proteome</keyword>
<keyword evidence="5 8" id="KW-0256">Endoplasmic reticulum</keyword>
<dbReference type="Proteomes" id="UP000051952">
    <property type="component" value="Unassembled WGS sequence"/>
</dbReference>
<name>A0A0S4J7A7_BODSA</name>
<gene>
    <name evidence="10" type="ORF">BSAL_09705</name>
</gene>
<evidence type="ECO:0000256" key="2">
    <source>
        <dbReference type="ARBA" id="ARBA00022676"/>
    </source>
</evidence>
<dbReference type="PANTHER" id="PTHR22760">
    <property type="entry name" value="GLYCOSYLTRANSFERASE"/>
    <property type="match status" value="1"/>
</dbReference>
<evidence type="ECO:0000256" key="5">
    <source>
        <dbReference type="ARBA" id="ARBA00022824"/>
    </source>
</evidence>
<dbReference type="GO" id="GO:0005789">
    <property type="term" value="C:endoplasmic reticulum membrane"/>
    <property type="evidence" value="ECO:0007669"/>
    <property type="project" value="UniProtKB-SubCell"/>
</dbReference>